<evidence type="ECO:0000313" key="4">
    <source>
        <dbReference type="Proteomes" id="UP000001357"/>
    </source>
</evidence>
<evidence type="ECO:0000313" key="3">
    <source>
        <dbReference type="EMBL" id="EDQ84788.1"/>
    </source>
</evidence>
<dbReference type="Proteomes" id="UP000001357">
    <property type="component" value="Unassembled WGS sequence"/>
</dbReference>
<dbReference type="SUPFAM" id="SSF50044">
    <property type="entry name" value="SH3-domain"/>
    <property type="match status" value="1"/>
</dbReference>
<reference evidence="3 4" key="1">
    <citation type="journal article" date="2008" name="Nature">
        <title>The genome of the choanoflagellate Monosiga brevicollis and the origin of metazoans.</title>
        <authorList>
            <consortium name="JGI Sequencing"/>
            <person name="King N."/>
            <person name="Westbrook M.J."/>
            <person name="Young S.L."/>
            <person name="Kuo A."/>
            <person name="Abedin M."/>
            <person name="Chapman J."/>
            <person name="Fairclough S."/>
            <person name="Hellsten U."/>
            <person name="Isogai Y."/>
            <person name="Letunic I."/>
            <person name="Marr M."/>
            <person name="Pincus D."/>
            <person name="Putnam N."/>
            <person name="Rokas A."/>
            <person name="Wright K.J."/>
            <person name="Zuzow R."/>
            <person name="Dirks W."/>
            <person name="Good M."/>
            <person name="Goodstein D."/>
            <person name="Lemons D."/>
            <person name="Li W."/>
            <person name="Lyons J.B."/>
            <person name="Morris A."/>
            <person name="Nichols S."/>
            <person name="Richter D.J."/>
            <person name="Salamov A."/>
            <person name="Bork P."/>
            <person name="Lim W.A."/>
            <person name="Manning G."/>
            <person name="Miller W.T."/>
            <person name="McGinnis W."/>
            <person name="Shapiro H."/>
            <person name="Tjian R."/>
            <person name="Grigoriev I.V."/>
            <person name="Rokhsar D."/>
        </authorList>
    </citation>
    <scope>NUCLEOTIDE SEQUENCE [LARGE SCALE GENOMIC DNA]</scope>
    <source>
        <strain evidence="4">MX1 / ATCC 50154</strain>
    </source>
</reference>
<gene>
    <name evidence="3" type="ORF">MONBRDRAFT_29920</name>
</gene>
<protein>
    <recommendedName>
        <fullName evidence="5">SH3 domain-containing protein</fullName>
    </recommendedName>
</protein>
<feature type="coiled-coil region" evidence="1">
    <location>
        <begin position="161"/>
        <end position="201"/>
    </location>
</feature>
<feature type="region of interest" description="Disordered" evidence="2">
    <location>
        <begin position="19"/>
        <end position="41"/>
    </location>
</feature>
<feature type="region of interest" description="Disordered" evidence="2">
    <location>
        <begin position="108"/>
        <end position="156"/>
    </location>
</feature>
<dbReference type="InParanoid" id="A9VCI1"/>
<evidence type="ECO:0000256" key="1">
    <source>
        <dbReference type="SAM" id="Coils"/>
    </source>
</evidence>
<dbReference type="KEGG" id="mbr:MONBRDRAFT_29920"/>
<feature type="compositionally biased region" description="Low complexity" evidence="2">
    <location>
        <begin position="142"/>
        <end position="151"/>
    </location>
</feature>
<evidence type="ECO:0008006" key="5">
    <source>
        <dbReference type="Google" id="ProtNLM"/>
    </source>
</evidence>
<sequence length="202" mass="21556">MLKKDKVHAERLAKLAASANARGAAPLPPGMGGAAAAPAPSAAPAEVVKFRAIEGFKSDEVDFEKGATVFVVGEPDASGMVQAVAGGKAGKIPMDKLRKITHELLEEERKQREKEIAEARQAEEDSLREEMEKMKLEGPSKGSGAAASAAAEKTPEQLAYEAELEKKFEEEASRSALLEEEEKLKAEAARIEAMLAALDEED</sequence>
<dbReference type="RefSeq" id="XP_001750438.1">
    <property type="nucleotide sequence ID" value="XM_001750386.1"/>
</dbReference>
<keyword evidence="4" id="KW-1185">Reference proteome</keyword>
<keyword evidence="1" id="KW-0175">Coiled coil</keyword>
<accession>A9VCI1</accession>
<dbReference type="EMBL" id="CH991581">
    <property type="protein sequence ID" value="EDQ84788.1"/>
    <property type="molecule type" value="Genomic_DNA"/>
</dbReference>
<dbReference type="GeneID" id="5895703"/>
<dbReference type="OMA" id="KFRAIEG"/>
<name>A9VCI1_MONBE</name>
<proteinExistence type="predicted"/>
<evidence type="ECO:0000256" key="2">
    <source>
        <dbReference type="SAM" id="MobiDB-lite"/>
    </source>
</evidence>
<organism evidence="3 4">
    <name type="scientific">Monosiga brevicollis</name>
    <name type="common">Choanoflagellate</name>
    <dbReference type="NCBI Taxonomy" id="81824"/>
    <lineage>
        <taxon>Eukaryota</taxon>
        <taxon>Choanoflagellata</taxon>
        <taxon>Craspedida</taxon>
        <taxon>Salpingoecidae</taxon>
        <taxon>Monosiga</taxon>
    </lineage>
</organism>
<feature type="compositionally biased region" description="Basic and acidic residues" evidence="2">
    <location>
        <begin position="108"/>
        <end position="138"/>
    </location>
</feature>
<dbReference type="AlphaFoldDB" id="A9VCI1"/>
<dbReference type="InterPro" id="IPR036028">
    <property type="entry name" value="SH3-like_dom_sf"/>
</dbReference>